<dbReference type="EMBL" id="CM051394">
    <property type="protein sequence ID" value="KAJ4728086.1"/>
    <property type="molecule type" value="Genomic_DNA"/>
</dbReference>
<name>A0ACC1YX86_MELAZ</name>
<dbReference type="Proteomes" id="UP001164539">
    <property type="component" value="Chromosome 1"/>
</dbReference>
<accession>A0ACC1YX86</accession>
<proteinExistence type="predicted"/>
<organism evidence="1 2">
    <name type="scientific">Melia azedarach</name>
    <name type="common">Chinaberry tree</name>
    <dbReference type="NCBI Taxonomy" id="155640"/>
    <lineage>
        <taxon>Eukaryota</taxon>
        <taxon>Viridiplantae</taxon>
        <taxon>Streptophyta</taxon>
        <taxon>Embryophyta</taxon>
        <taxon>Tracheophyta</taxon>
        <taxon>Spermatophyta</taxon>
        <taxon>Magnoliopsida</taxon>
        <taxon>eudicotyledons</taxon>
        <taxon>Gunneridae</taxon>
        <taxon>Pentapetalae</taxon>
        <taxon>rosids</taxon>
        <taxon>malvids</taxon>
        <taxon>Sapindales</taxon>
        <taxon>Meliaceae</taxon>
        <taxon>Melia</taxon>
    </lineage>
</organism>
<sequence>MSKKLRDLLHDAKEAEAVPPLAAARSLAPAGGSSSVDGDLTEQEILSNKEFMSAEPPVTSKNDSSVHEDIAADTLLEFQLGITPVDKKSSTEFTVIRMSNNAIESEEQDDSVHFEAEKPSDSLINGEIMKPERAKKTVRLQSNQNKVSDNVTVPKAAVLKPCPSVGTNLESFDLALRSIIGGYQEDGESNGAATMEEAWERLKKSYVYFKGKPVGTLAAMDPNAEALNYNQVFVRDFVPTGLACLMIEPAEPEIVKNFLLKTLHLQGWEKRIDNFTLGEGVMPASFKVLFNSPQQKETLVADFGGSAIGRVAPVDSGFWWIILLRSYTKCTRDYALAELPEVQRGMKLILNLCLSDGFDTFPTLLCADGCSMIDRRMGIYGYPIEIQALFYFALRCARQMLKPERDGKELIERIDKRITALSYHIQKYYWLDFTQLNNIYRYKTEEYSHTAVNKFNVIPDSIPDWVFDFMPLRGGYLIGNVSPARMDFRWFSVGNCIAILSSLATPAQATAIMDLIEERWEDLIGEMPLKISYPALEGHEWRIVTGYDPKNTRWSYHNGGSWPVLLWLLTAASIKTGRPQIAKRAIELAEQRLPKDGWPEYYDGKTGRYVGKQARKYQTWSIAGYLVAKMMVENPSNLLMISLEEDKKIAKPRLTRSASF</sequence>
<comment type="caution">
    <text evidence="1">The sequence shown here is derived from an EMBL/GenBank/DDBJ whole genome shotgun (WGS) entry which is preliminary data.</text>
</comment>
<evidence type="ECO:0000313" key="2">
    <source>
        <dbReference type="Proteomes" id="UP001164539"/>
    </source>
</evidence>
<reference evidence="1 2" key="1">
    <citation type="journal article" date="2023" name="Science">
        <title>Complex scaffold remodeling in plant triterpene biosynthesis.</title>
        <authorList>
            <person name="De La Pena R."/>
            <person name="Hodgson H."/>
            <person name="Liu J.C."/>
            <person name="Stephenson M.J."/>
            <person name="Martin A.C."/>
            <person name="Owen C."/>
            <person name="Harkess A."/>
            <person name="Leebens-Mack J."/>
            <person name="Jimenez L.E."/>
            <person name="Osbourn A."/>
            <person name="Sattely E.S."/>
        </authorList>
    </citation>
    <scope>NUCLEOTIDE SEQUENCE [LARGE SCALE GENOMIC DNA]</scope>
    <source>
        <strain evidence="2">cv. JPN11</strain>
        <tissue evidence="1">Leaf</tissue>
    </source>
</reference>
<keyword evidence="2" id="KW-1185">Reference proteome</keyword>
<gene>
    <name evidence="1" type="ORF">OWV82_001081</name>
</gene>
<evidence type="ECO:0000313" key="1">
    <source>
        <dbReference type="EMBL" id="KAJ4728086.1"/>
    </source>
</evidence>
<protein>
    <submittedName>
        <fullName evidence="1">Alkaline/neutral invertase</fullName>
    </submittedName>
</protein>